<evidence type="ECO:0000313" key="1">
    <source>
        <dbReference type="EMBL" id="GAN32815.1"/>
    </source>
</evidence>
<gene>
    <name evidence="1" type="ORF">BROSI_A1330</name>
</gene>
<evidence type="ECO:0000313" key="2">
    <source>
        <dbReference type="Proteomes" id="UP000032309"/>
    </source>
</evidence>
<proteinExistence type="predicted"/>
<organism evidence="1 2">
    <name type="scientific">Candidatus Brocadia sinica JPN1</name>
    <dbReference type="NCBI Taxonomy" id="1197129"/>
    <lineage>
        <taxon>Bacteria</taxon>
        <taxon>Pseudomonadati</taxon>
        <taxon>Planctomycetota</taxon>
        <taxon>Candidatus Brocadiia</taxon>
        <taxon>Candidatus Brocadiales</taxon>
        <taxon>Candidatus Brocadiaceae</taxon>
        <taxon>Candidatus Brocadia</taxon>
    </lineage>
</organism>
<dbReference type="EMBL" id="BAFN01000001">
    <property type="protein sequence ID" value="GAN32815.1"/>
    <property type="molecule type" value="Genomic_DNA"/>
</dbReference>
<dbReference type="Proteomes" id="UP000032309">
    <property type="component" value="Unassembled WGS sequence"/>
</dbReference>
<name>A0ABQ0JVU4_9BACT</name>
<keyword evidence="2" id="KW-1185">Reference proteome</keyword>
<accession>A0ABQ0JVU4</accession>
<comment type="caution">
    <text evidence="1">The sequence shown here is derived from an EMBL/GenBank/DDBJ whole genome shotgun (WGS) entry which is preliminary data.</text>
</comment>
<sequence>MEAFESVKLLRQKVEMCIGRIIAEVWRENK</sequence>
<protein>
    <submittedName>
        <fullName evidence="1">Uncharacterized protein</fullName>
    </submittedName>
</protein>
<reference evidence="2" key="1">
    <citation type="journal article" date="2015" name="Genome Announc.">
        <title>Draft Genome Sequence of an Anaerobic Ammonium-Oxidizing Bacterium, "Candidatus Brocadia sinica".</title>
        <authorList>
            <person name="Oshiki M."/>
            <person name="Shinyako-Hata K."/>
            <person name="Satoh H."/>
            <person name="Okabe S."/>
        </authorList>
    </citation>
    <scope>NUCLEOTIDE SEQUENCE [LARGE SCALE GENOMIC DNA]</scope>
    <source>
        <strain evidence="2">JPN1</strain>
    </source>
</reference>